<dbReference type="EMBL" id="CAJZBQ010000044">
    <property type="protein sequence ID" value="CAG9327607.1"/>
    <property type="molecule type" value="Genomic_DNA"/>
</dbReference>
<evidence type="ECO:0000313" key="2">
    <source>
        <dbReference type="Proteomes" id="UP001162131"/>
    </source>
</evidence>
<evidence type="ECO:0000313" key="1">
    <source>
        <dbReference type="EMBL" id="CAG9327607.1"/>
    </source>
</evidence>
<keyword evidence="2" id="KW-1185">Reference proteome</keyword>
<dbReference type="Proteomes" id="UP001162131">
    <property type="component" value="Unassembled WGS sequence"/>
</dbReference>
<sequence length="123" mass="13679">MVWEKKRKKYCFAALKNFIYLFIFKMGGCIASKSKASKTMPEIKDKNSDDSQRIMAPRAPTISVTAENEHQALPHSLRKFSLFVVGEEASALEDSALPPSAAGNFQSNLLRQSLQTNPRTSIA</sequence>
<comment type="caution">
    <text evidence="1">The sequence shown here is derived from an EMBL/GenBank/DDBJ whole genome shotgun (WGS) entry which is preliminary data.</text>
</comment>
<protein>
    <submittedName>
        <fullName evidence="1">Uncharacterized protein</fullName>
    </submittedName>
</protein>
<gene>
    <name evidence="1" type="ORF">BSTOLATCC_MIC44238</name>
</gene>
<accession>A0AAU9JSU4</accession>
<name>A0AAU9JSU4_9CILI</name>
<organism evidence="1 2">
    <name type="scientific">Blepharisma stoltei</name>
    <dbReference type="NCBI Taxonomy" id="1481888"/>
    <lineage>
        <taxon>Eukaryota</taxon>
        <taxon>Sar</taxon>
        <taxon>Alveolata</taxon>
        <taxon>Ciliophora</taxon>
        <taxon>Postciliodesmatophora</taxon>
        <taxon>Heterotrichea</taxon>
        <taxon>Heterotrichida</taxon>
        <taxon>Blepharismidae</taxon>
        <taxon>Blepharisma</taxon>
    </lineage>
</organism>
<reference evidence="1" key="1">
    <citation type="submission" date="2021-09" db="EMBL/GenBank/DDBJ databases">
        <authorList>
            <consortium name="AG Swart"/>
            <person name="Singh M."/>
            <person name="Singh A."/>
            <person name="Seah K."/>
            <person name="Emmerich C."/>
        </authorList>
    </citation>
    <scope>NUCLEOTIDE SEQUENCE</scope>
    <source>
        <strain evidence="1">ATCC30299</strain>
    </source>
</reference>
<dbReference type="AlphaFoldDB" id="A0AAU9JSU4"/>
<proteinExistence type="predicted"/>